<protein>
    <submittedName>
        <fullName evidence="2">LysM peptidoglycan-binding domain-containing protein</fullName>
    </submittedName>
</protein>
<dbReference type="PANTHER" id="PTHR33734">
    <property type="entry name" value="LYSM DOMAIN-CONTAINING GPI-ANCHORED PROTEIN 2"/>
    <property type="match status" value="1"/>
</dbReference>
<dbReference type="AlphaFoldDB" id="A0AAE3HG69"/>
<dbReference type="InterPro" id="IPR018392">
    <property type="entry name" value="LysM"/>
</dbReference>
<evidence type="ECO:0000313" key="2">
    <source>
        <dbReference type="EMBL" id="MCR1898839.1"/>
    </source>
</evidence>
<dbReference type="PROSITE" id="PS51782">
    <property type="entry name" value="LYSM"/>
    <property type="match status" value="4"/>
</dbReference>
<dbReference type="PANTHER" id="PTHR33734:SF22">
    <property type="entry name" value="MEMBRANE-BOUND LYTIC MUREIN TRANSGLYCOSYLASE D"/>
    <property type="match status" value="1"/>
</dbReference>
<feature type="domain" description="LysM" evidence="1">
    <location>
        <begin position="71"/>
        <end position="115"/>
    </location>
</feature>
<proteinExistence type="predicted"/>
<evidence type="ECO:0000313" key="3">
    <source>
        <dbReference type="Proteomes" id="UP001205748"/>
    </source>
</evidence>
<gene>
    <name evidence="2" type="ORF">NSA47_07555</name>
</gene>
<dbReference type="Gene3D" id="3.10.350.10">
    <property type="entry name" value="LysM domain"/>
    <property type="match status" value="4"/>
</dbReference>
<dbReference type="Proteomes" id="UP001205748">
    <property type="component" value="Unassembled WGS sequence"/>
</dbReference>
<feature type="domain" description="LysM" evidence="1">
    <location>
        <begin position="13"/>
        <end position="57"/>
    </location>
</feature>
<dbReference type="Pfam" id="PF01476">
    <property type="entry name" value="LysM"/>
    <property type="match status" value="4"/>
</dbReference>
<dbReference type="CDD" id="cd00118">
    <property type="entry name" value="LysM"/>
    <property type="match status" value="4"/>
</dbReference>
<dbReference type="InterPro" id="IPR036779">
    <property type="entry name" value="LysM_dom_sf"/>
</dbReference>
<reference evidence="2" key="1">
    <citation type="submission" date="2022-07" db="EMBL/GenBank/DDBJ databases">
        <title>Enhanced cultured diversity of the mouse gut microbiota enables custom-made synthetic communities.</title>
        <authorList>
            <person name="Afrizal A."/>
        </authorList>
    </citation>
    <scope>NUCLEOTIDE SEQUENCE</scope>
    <source>
        <strain evidence="2">DSM 28593</strain>
    </source>
</reference>
<dbReference type="EMBL" id="JANKAS010000005">
    <property type="protein sequence ID" value="MCR1898839.1"/>
    <property type="molecule type" value="Genomic_DNA"/>
</dbReference>
<dbReference type="SMART" id="SM00257">
    <property type="entry name" value="LysM"/>
    <property type="match status" value="4"/>
</dbReference>
<feature type="domain" description="LysM" evidence="1">
    <location>
        <begin position="187"/>
        <end position="231"/>
    </location>
</feature>
<keyword evidence="3" id="KW-1185">Reference proteome</keyword>
<organism evidence="2 3">
    <name type="scientific">Irregularibacter muris</name>
    <dbReference type="NCBI Taxonomy" id="1796619"/>
    <lineage>
        <taxon>Bacteria</taxon>
        <taxon>Bacillati</taxon>
        <taxon>Bacillota</taxon>
        <taxon>Clostridia</taxon>
        <taxon>Eubacteriales</taxon>
        <taxon>Eubacteriaceae</taxon>
        <taxon>Irregularibacter</taxon>
    </lineage>
</organism>
<dbReference type="SUPFAM" id="SSF54106">
    <property type="entry name" value="LysM domain"/>
    <property type="match status" value="4"/>
</dbReference>
<comment type="caution">
    <text evidence="2">The sequence shown here is derived from an EMBL/GenBank/DDBJ whole genome shotgun (WGS) entry which is preliminary data.</text>
</comment>
<sequence length="233" mass="24588">MKVNVTNCPQGSISYTIRAGDTLYSLAIRYGTTVNAIMSANPGINPNALQIGQVICIPTQAPPANCPPGSTSYTIRAGDTFYNIAMRYNTTVQALINANPGVNPNALRIGQIICIPGTTPPPGTCPAGTFAYTVRSGDTLYSLANRYNTTVQGIIAANPNTDLSYLRIGQILCIPGSSQGTCPPNTIPYTIRSGDTFYSLAQRYGTTVAAIQAANPGVNPNRLQIGQTICIPR</sequence>
<feature type="domain" description="LysM" evidence="1">
    <location>
        <begin position="130"/>
        <end position="174"/>
    </location>
</feature>
<evidence type="ECO:0000259" key="1">
    <source>
        <dbReference type="PROSITE" id="PS51782"/>
    </source>
</evidence>
<accession>A0AAE3HG69</accession>
<name>A0AAE3HG69_9FIRM</name>
<dbReference type="RefSeq" id="WP_257530581.1">
    <property type="nucleotide sequence ID" value="NZ_JANKAS010000005.1"/>
</dbReference>